<gene>
    <name evidence="9" type="ORF">AVDCRST_MAG62-561</name>
</gene>
<keyword evidence="4" id="KW-0812">Transmembrane</keyword>
<evidence type="ECO:0000313" key="9">
    <source>
        <dbReference type="EMBL" id="CAA9511587.1"/>
    </source>
</evidence>
<sequence length="115" mass="11914">MRVNVNQLNTAVSGITGDISGLNSDVSTLFDLRSRDRRDMRQGIATAIAIAPAPMPSAPGKVSYTVNGARFRGENAIGGAISYRINSGTPLAVGVGFSYAGNKNNGLRVGVAGEF</sequence>
<dbReference type="Pfam" id="PF03895">
    <property type="entry name" value="YadA_anchor"/>
    <property type="match status" value="1"/>
</dbReference>
<comment type="subcellular location">
    <subcellularLocation>
        <location evidence="2">Cell outer membrane</location>
    </subcellularLocation>
    <subcellularLocation>
        <location evidence="1">Cell surface</location>
    </subcellularLocation>
</comment>
<keyword evidence="5" id="KW-0732">Signal</keyword>
<keyword evidence="3" id="KW-1134">Transmembrane beta strand</keyword>
<evidence type="ECO:0000256" key="3">
    <source>
        <dbReference type="ARBA" id="ARBA00022452"/>
    </source>
</evidence>
<evidence type="ECO:0000256" key="1">
    <source>
        <dbReference type="ARBA" id="ARBA00004241"/>
    </source>
</evidence>
<dbReference type="EMBL" id="CADCWB010000069">
    <property type="protein sequence ID" value="CAA9511587.1"/>
    <property type="molecule type" value="Genomic_DNA"/>
</dbReference>
<dbReference type="SUPFAM" id="SSF54523">
    <property type="entry name" value="Pili subunits"/>
    <property type="match status" value="1"/>
</dbReference>
<dbReference type="InterPro" id="IPR005594">
    <property type="entry name" value="YadA_C"/>
</dbReference>
<evidence type="ECO:0000256" key="2">
    <source>
        <dbReference type="ARBA" id="ARBA00004442"/>
    </source>
</evidence>
<dbReference type="Gene3D" id="3.30.1300.30">
    <property type="entry name" value="GSPII I/J protein-like"/>
    <property type="match status" value="1"/>
</dbReference>
<dbReference type="AlphaFoldDB" id="A0A6J4T1Y0"/>
<name>A0A6J4T1Y0_9SPHN</name>
<organism evidence="9">
    <name type="scientific">uncultured Sphingomonas sp</name>
    <dbReference type="NCBI Taxonomy" id="158754"/>
    <lineage>
        <taxon>Bacteria</taxon>
        <taxon>Pseudomonadati</taxon>
        <taxon>Pseudomonadota</taxon>
        <taxon>Alphaproteobacteria</taxon>
        <taxon>Sphingomonadales</taxon>
        <taxon>Sphingomonadaceae</taxon>
        <taxon>Sphingomonas</taxon>
        <taxon>environmental samples</taxon>
    </lineage>
</organism>
<dbReference type="GO" id="GO:0009986">
    <property type="term" value="C:cell surface"/>
    <property type="evidence" value="ECO:0007669"/>
    <property type="project" value="UniProtKB-SubCell"/>
</dbReference>
<proteinExistence type="predicted"/>
<evidence type="ECO:0000256" key="5">
    <source>
        <dbReference type="ARBA" id="ARBA00022729"/>
    </source>
</evidence>
<accession>A0A6J4T1Y0</accession>
<keyword evidence="6" id="KW-0472">Membrane</keyword>
<evidence type="ECO:0000256" key="7">
    <source>
        <dbReference type="ARBA" id="ARBA00023237"/>
    </source>
</evidence>
<dbReference type="InterPro" id="IPR045584">
    <property type="entry name" value="Pilin-like"/>
</dbReference>
<dbReference type="GO" id="GO:0009279">
    <property type="term" value="C:cell outer membrane"/>
    <property type="evidence" value="ECO:0007669"/>
    <property type="project" value="UniProtKB-SubCell"/>
</dbReference>
<feature type="domain" description="Trimeric autotransporter adhesin YadA-like C-terminal membrane anchor" evidence="8">
    <location>
        <begin position="54"/>
        <end position="111"/>
    </location>
</feature>
<reference evidence="9" key="1">
    <citation type="submission" date="2020-02" db="EMBL/GenBank/DDBJ databases">
        <authorList>
            <person name="Meier V. D."/>
        </authorList>
    </citation>
    <scope>NUCLEOTIDE SEQUENCE</scope>
    <source>
        <strain evidence="9">AVDCRST_MAG62</strain>
    </source>
</reference>
<keyword evidence="7" id="KW-0998">Cell outer membrane</keyword>
<evidence type="ECO:0000259" key="8">
    <source>
        <dbReference type="Pfam" id="PF03895"/>
    </source>
</evidence>
<protein>
    <recommendedName>
        <fullName evidence="8">Trimeric autotransporter adhesin YadA-like C-terminal membrane anchor domain-containing protein</fullName>
    </recommendedName>
</protein>
<evidence type="ECO:0000256" key="4">
    <source>
        <dbReference type="ARBA" id="ARBA00022692"/>
    </source>
</evidence>
<evidence type="ECO:0000256" key="6">
    <source>
        <dbReference type="ARBA" id="ARBA00023136"/>
    </source>
</evidence>